<feature type="non-terminal residue" evidence="2">
    <location>
        <position position="1"/>
    </location>
</feature>
<evidence type="ECO:0000256" key="1">
    <source>
        <dbReference type="SAM" id="MobiDB-lite"/>
    </source>
</evidence>
<dbReference type="AlphaFoldDB" id="A0A382TDI0"/>
<dbReference type="EMBL" id="UINC01135404">
    <property type="protein sequence ID" value="SVD19527.1"/>
    <property type="molecule type" value="Genomic_DNA"/>
</dbReference>
<accession>A0A382TDI0</accession>
<name>A0A382TDI0_9ZZZZ</name>
<feature type="region of interest" description="Disordered" evidence="1">
    <location>
        <begin position="139"/>
        <end position="158"/>
    </location>
</feature>
<evidence type="ECO:0000313" key="2">
    <source>
        <dbReference type="EMBL" id="SVD19527.1"/>
    </source>
</evidence>
<reference evidence="2" key="1">
    <citation type="submission" date="2018-05" db="EMBL/GenBank/DDBJ databases">
        <authorList>
            <person name="Lanie J.A."/>
            <person name="Ng W.-L."/>
            <person name="Kazmierczak K.M."/>
            <person name="Andrzejewski T.M."/>
            <person name="Davidsen T.M."/>
            <person name="Wayne K.J."/>
            <person name="Tettelin H."/>
            <person name="Glass J.I."/>
            <person name="Rusch D."/>
            <person name="Podicherti R."/>
            <person name="Tsui H.-C.T."/>
            <person name="Winkler M.E."/>
        </authorList>
    </citation>
    <scope>NUCLEOTIDE SEQUENCE</scope>
</reference>
<sequence>HSLQTAMDTFTDIPTEEDLKEVHTLTHEEIGALLPRVNTLVNWAKSLEAHAFNELNEGKKIPGYKLVMGRSGNRKWTSEADIKEKLTRMGLQEEEFYSPAKILTPAQMCKVIKKKDLSVTQIETFWNSPEGKLTIAVESDSREEIQPSDISGFTDIET</sequence>
<protein>
    <submittedName>
        <fullName evidence="2">Uncharacterized protein</fullName>
    </submittedName>
</protein>
<dbReference type="Pfam" id="PF10926">
    <property type="entry name" value="DUF2800"/>
    <property type="match status" value="1"/>
</dbReference>
<gene>
    <name evidence="2" type="ORF">METZ01_LOCUS372381</name>
</gene>
<dbReference type="InterPro" id="IPR021229">
    <property type="entry name" value="DUF2800"/>
</dbReference>
<organism evidence="2">
    <name type="scientific">marine metagenome</name>
    <dbReference type="NCBI Taxonomy" id="408172"/>
    <lineage>
        <taxon>unclassified sequences</taxon>
        <taxon>metagenomes</taxon>
        <taxon>ecological metagenomes</taxon>
    </lineage>
</organism>
<proteinExistence type="predicted"/>